<dbReference type="EMBL" id="JAHKNI010000020">
    <property type="protein sequence ID" value="MBU3067344.1"/>
    <property type="molecule type" value="Genomic_DNA"/>
</dbReference>
<evidence type="ECO:0000313" key="2">
    <source>
        <dbReference type="EMBL" id="MBU3067344.1"/>
    </source>
</evidence>
<proteinExistence type="predicted"/>
<feature type="region of interest" description="Disordered" evidence="1">
    <location>
        <begin position="99"/>
        <end position="118"/>
    </location>
</feature>
<accession>A0ABS6BAN7</accession>
<evidence type="ECO:0000256" key="1">
    <source>
        <dbReference type="SAM" id="MobiDB-lite"/>
    </source>
</evidence>
<gene>
    <name evidence="2" type="ORF">KO481_38215</name>
</gene>
<organism evidence="2 3">
    <name type="scientific">Nocardia albiluteola</name>
    <dbReference type="NCBI Taxonomy" id="2842303"/>
    <lineage>
        <taxon>Bacteria</taxon>
        <taxon>Bacillati</taxon>
        <taxon>Actinomycetota</taxon>
        <taxon>Actinomycetes</taxon>
        <taxon>Mycobacteriales</taxon>
        <taxon>Nocardiaceae</taxon>
        <taxon>Nocardia</taxon>
    </lineage>
</organism>
<sequence>MFGVSSRSVGTWWRRYRGSGRESLAAPVKSRTGREKMIGAQERGVLFGAMADYTPDRAPRQRIGEIRQRHVRVAETLAWMRCPGEWLAGASHAVSARTMRRLPEQGGVTGAGRSGRGS</sequence>
<reference evidence="2 3" key="1">
    <citation type="submission" date="2021-06" db="EMBL/GenBank/DDBJ databases">
        <title>Actinomycetes sequencing.</title>
        <authorList>
            <person name="Shan Q."/>
        </authorList>
    </citation>
    <scope>NUCLEOTIDE SEQUENCE [LARGE SCALE GENOMIC DNA]</scope>
    <source>
        <strain evidence="2 3">NEAU-G5</strain>
    </source>
</reference>
<evidence type="ECO:0000313" key="3">
    <source>
        <dbReference type="Proteomes" id="UP000733379"/>
    </source>
</evidence>
<name>A0ABS6BAN7_9NOCA</name>
<dbReference type="Proteomes" id="UP000733379">
    <property type="component" value="Unassembled WGS sequence"/>
</dbReference>
<protein>
    <recommendedName>
        <fullName evidence="4">DNA-binding domain-containing protein</fullName>
    </recommendedName>
</protein>
<evidence type="ECO:0008006" key="4">
    <source>
        <dbReference type="Google" id="ProtNLM"/>
    </source>
</evidence>
<comment type="caution">
    <text evidence="2">The sequence shown here is derived from an EMBL/GenBank/DDBJ whole genome shotgun (WGS) entry which is preliminary data.</text>
</comment>
<keyword evidence="3" id="KW-1185">Reference proteome</keyword>
<feature type="compositionally biased region" description="Gly residues" evidence="1">
    <location>
        <begin position="107"/>
        <end position="118"/>
    </location>
</feature>